<keyword evidence="5 9" id="KW-0653">Protein transport</keyword>
<dbReference type="PANTHER" id="PTHR30081:SF8">
    <property type="entry name" value="PROTEIN TRANSLOCASE SUBUNIT SECF"/>
    <property type="match status" value="1"/>
</dbReference>
<protein>
    <recommendedName>
        <fullName evidence="9">Protein-export membrane protein SecF</fullName>
    </recommendedName>
</protein>
<feature type="transmembrane region" description="Helical" evidence="9">
    <location>
        <begin position="144"/>
        <end position="161"/>
    </location>
</feature>
<dbReference type="Proteomes" id="UP000324781">
    <property type="component" value="Unassembled WGS sequence"/>
</dbReference>
<dbReference type="HAMAP" id="MF_01464_B">
    <property type="entry name" value="SecF_B"/>
    <property type="match status" value="1"/>
</dbReference>
<comment type="subcellular location">
    <subcellularLocation>
        <location evidence="1 9">Cell membrane</location>
        <topology evidence="1 9">Multi-pass membrane protein</topology>
    </subcellularLocation>
</comment>
<keyword evidence="12" id="KW-1185">Reference proteome</keyword>
<evidence type="ECO:0000256" key="6">
    <source>
        <dbReference type="ARBA" id="ARBA00022989"/>
    </source>
</evidence>
<feature type="transmembrane region" description="Helical" evidence="9">
    <location>
        <begin position="168"/>
        <end position="193"/>
    </location>
</feature>
<evidence type="ECO:0000256" key="2">
    <source>
        <dbReference type="ARBA" id="ARBA00022448"/>
    </source>
</evidence>
<organism evidence="11 12">
    <name type="scientific">Thermoclostridium caenicola</name>
    <dbReference type="NCBI Taxonomy" id="659425"/>
    <lineage>
        <taxon>Bacteria</taxon>
        <taxon>Bacillati</taxon>
        <taxon>Bacillota</taxon>
        <taxon>Clostridia</taxon>
        <taxon>Eubacteriales</taxon>
        <taxon>Oscillospiraceae</taxon>
        <taxon>Thermoclostridium</taxon>
    </lineage>
</organism>
<proteinExistence type="inferred from homology"/>
<comment type="subunit">
    <text evidence="9">Forms a complex with SecD. Part of the essential Sec protein translocation apparatus which comprises SecA, SecYEG and auxiliary proteins SecDF. Other proteins may also be involved.</text>
</comment>
<evidence type="ECO:0000256" key="9">
    <source>
        <dbReference type="HAMAP-Rule" id="MF_01464"/>
    </source>
</evidence>
<dbReference type="GO" id="GO:0043952">
    <property type="term" value="P:protein transport by the Sec complex"/>
    <property type="evidence" value="ECO:0007669"/>
    <property type="project" value="UniProtKB-UniRule"/>
</dbReference>
<keyword evidence="8 9" id="KW-0472">Membrane</keyword>
<dbReference type="NCBIfam" id="TIGR00966">
    <property type="entry name" value="transloc_SecF"/>
    <property type="match status" value="1"/>
</dbReference>
<dbReference type="AlphaFoldDB" id="A0A1M6K4P2"/>
<evidence type="ECO:0000256" key="4">
    <source>
        <dbReference type="ARBA" id="ARBA00022692"/>
    </source>
</evidence>
<keyword evidence="4 9" id="KW-0812">Transmembrane</keyword>
<keyword evidence="6 9" id="KW-1133">Transmembrane helix</keyword>
<feature type="transmembrane region" description="Helical" evidence="9">
    <location>
        <begin position="255"/>
        <end position="273"/>
    </location>
</feature>
<dbReference type="GO" id="GO:0065002">
    <property type="term" value="P:intracellular protein transmembrane transport"/>
    <property type="evidence" value="ECO:0007669"/>
    <property type="project" value="UniProtKB-UniRule"/>
</dbReference>
<dbReference type="GO" id="GO:0015450">
    <property type="term" value="F:protein-transporting ATPase activity"/>
    <property type="evidence" value="ECO:0007669"/>
    <property type="project" value="InterPro"/>
</dbReference>
<comment type="function">
    <text evidence="9">Part of the Sec protein translocase complex. Interacts with the SecYEG preprotein conducting channel. SecDF uses the proton motive force (PMF) to complete protein translocation after the ATP-dependent function of SecA.</text>
</comment>
<dbReference type="InterPro" id="IPR005665">
    <property type="entry name" value="SecF_bac"/>
</dbReference>
<keyword evidence="7 9" id="KW-0811">Translocation</keyword>
<dbReference type="RefSeq" id="WP_149679631.1">
    <property type="nucleotide sequence ID" value="NZ_DAONMB010000194.1"/>
</dbReference>
<dbReference type="InterPro" id="IPR048634">
    <property type="entry name" value="SecD_SecF_C"/>
</dbReference>
<name>A0A1M6K4P2_9FIRM</name>
<dbReference type="OrthoDB" id="9805019at2"/>
<dbReference type="GO" id="GO:0005886">
    <property type="term" value="C:plasma membrane"/>
    <property type="evidence" value="ECO:0007669"/>
    <property type="project" value="UniProtKB-SubCell"/>
</dbReference>
<dbReference type="PANTHER" id="PTHR30081">
    <property type="entry name" value="PROTEIN-EXPORT MEMBRANE PROTEIN SEC"/>
    <property type="match status" value="1"/>
</dbReference>
<keyword evidence="3 9" id="KW-1003">Cell membrane</keyword>
<reference evidence="11 12" key="1">
    <citation type="submission" date="2016-11" db="EMBL/GenBank/DDBJ databases">
        <authorList>
            <person name="Varghese N."/>
            <person name="Submissions S."/>
        </authorList>
    </citation>
    <scope>NUCLEOTIDE SEQUENCE [LARGE SCALE GENOMIC DNA]</scope>
    <source>
        <strain evidence="11 12">DSM 19027</strain>
    </source>
</reference>
<dbReference type="GO" id="GO:0006605">
    <property type="term" value="P:protein targeting"/>
    <property type="evidence" value="ECO:0007669"/>
    <property type="project" value="UniProtKB-UniRule"/>
</dbReference>
<dbReference type="EMBL" id="FQZP01000068">
    <property type="protein sequence ID" value="SHJ53875.1"/>
    <property type="molecule type" value="Genomic_DNA"/>
</dbReference>
<feature type="transmembrane region" description="Helical" evidence="9">
    <location>
        <begin position="12"/>
        <end position="30"/>
    </location>
</feature>
<feature type="transmembrane region" description="Helical" evidence="9">
    <location>
        <begin position="279"/>
        <end position="302"/>
    </location>
</feature>
<evidence type="ECO:0000259" key="10">
    <source>
        <dbReference type="Pfam" id="PF02355"/>
    </source>
</evidence>
<gene>
    <name evidence="9" type="primary">secF</name>
    <name evidence="11" type="ORF">SAMN05444373_10688</name>
</gene>
<dbReference type="PRINTS" id="PR01755">
    <property type="entry name" value="SECFTRNLCASE"/>
</dbReference>
<dbReference type="InterPro" id="IPR022645">
    <property type="entry name" value="SecD/SecF_bac"/>
</dbReference>
<dbReference type="InterPro" id="IPR022813">
    <property type="entry name" value="SecD/SecF_arch_bac"/>
</dbReference>
<dbReference type="SUPFAM" id="SSF82866">
    <property type="entry name" value="Multidrug efflux transporter AcrB transmembrane domain"/>
    <property type="match status" value="1"/>
</dbReference>
<accession>A0A1M6K4P2</accession>
<keyword evidence="2 9" id="KW-0813">Transport</keyword>
<dbReference type="Gene3D" id="1.20.1640.10">
    <property type="entry name" value="Multidrug efflux transporter AcrB transmembrane domain"/>
    <property type="match status" value="1"/>
</dbReference>
<evidence type="ECO:0000256" key="1">
    <source>
        <dbReference type="ARBA" id="ARBA00004651"/>
    </source>
</evidence>
<dbReference type="Pfam" id="PF02355">
    <property type="entry name" value="SecD_SecF_C"/>
    <property type="match status" value="1"/>
</dbReference>
<evidence type="ECO:0000256" key="3">
    <source>
        <dbReference type="ARBA" id="ARBA00022475"/>
    </source>
</evidence>
<sequence>MTRFDFVKNRKIFFTISGVLLLIFLVLYLINGAVLDITFRGGTRMSIECEQMVDANLAAVRLEAALNKKVNTSVMETVSGSQGTAKKTIMLRIDVASQTPLTPDEEQLVRDTLVKEGFPVILDSPNNEVVSIEPSIGKETLGKGLLAVLISSVLILIYVAWRFSIMSGFSAAVCAVIALLHDCAVMLGVYVAFRLPFNDVFIAAILTIIGYSINDTIIVYDRIRENAKVMQKSEIGTIVNVSIWQTLSRTINTTLTTLLSVAVLYIFSAANNITSLKGFSFSLIIGCISGTYSSVFIAANLWHWLRTIRLKAKTASAK</sequence>
<feature type="domain" description="Protein export membrane protein SecD/SecF C-terminal" evidence="10">
    <location>
        <begin position="126"/>
        <end position="306"/>
    </location>
</feature>
<evidence type="ECO:0000256" key="8">
    <source>
        <dbReference type="ARBA" id="ARBA00023136"/>
    </source>
</evidence>
<evidence type="ECO:0000256" key="5">
    <source>
        <dbReference type="ARBA" id="ARBA00022927"/>
    </source>
</evidence>
<evidence type="ECO:0000256" key="7">
    <source>
        <dbReference type="ARBA" id="ARBA00023010"/>
    </source>
</evidence>
<comment type="similarity">
    <text evidence="9">Belongs to the SecD/SecF family. SecF subfamily.</text>
</comment>
<evidence type="ECO:0000313" key="12">
    <source>
        <dbReference type="Proteomes" id="UP000324781"/>
    </source>
</evidence>
<evidence type="ECO:0000313" key="11">
    <source>
        <dbReference type="EMBL" id="SHJ53875.1"/>
    </source>
</evidence>
<feature type="transmembrane region" description="Helical" evidence="9">
    <location>
        <begin position="199"/>
        <end position="220"/>
    </location>
</feature>